<dbReference type="Gramene" id="KCW69336">
    <property type="protein sequence ID" value="KCW69336"/>
    <property type="gene ID" value="EUGRSUZ_F02823"/>
</dbReference>
<feature type="transmembrane region" description="Helical" evidence="2">
    <location>
        <begin position="137"/>
        <end position="154"/>
    </location>
</feature>
<accession>A0A059BTR2</accession>
<keyword evidence="2" id="KW-0472">Membrane</keyword>
<evidence type="ECO:0000313" key="4">
    <source>
        <dbReference type="EMBL" id="KCW69336.1"/>
    </source>
</evidence>
<evidence type="ECO:0000256" key="1">
    <source>
        <dbReference type="SAM" id="MobiDB-lite"/>
    </source>
</evidence>
<dbReference type="PANTHER" id="PTHR35094:SF7">
    <property type="entry name" value="LEUCINE-RICH REPEAT EXTENSIN-LIKE PROTEIN 2"/>
    <property type="match status" value="1"/>
</dbReference>
<dbReference type="EMBL" id="KK198758">
    <property type="protein sequence ID" value="KCW69336.1"/>
    <property type="molecule type" value="Genomic_DNA"/>
</dbReference>
<dbReference type="PANTHER" id="PTHR35094">
    <property type="entry name" value="LEUCINE-RICH REPEAT EXTENSIN-LIKE PROTEIN 2"/>
    <property type="match status" value="1"/>
</dbReference>
<feature type="region of interest" description="Disordered" evidence="1">
    <location>
        <begin position="63"/>
        <end position="90"/>
    </location>
</feature>
<keyword evidence="2" id="KW-1133">Transmembrane helix</keyword>
<dbReference type="OMA" id="CENPCNQ"/>
<name>A0A059BTR2_EUCGR</name>
<sequence>MACSSLRRLVVLVLFLAIALANGDSGVPGKTEPDKSTVTFHVPKSGIKCSTCTCSDPCGQQLSLPPTPPPPSPPQLPPPPKTAYCPPLPVPPPPPPPPRFIYVTSVPGNVYSSNTNDDWHYYYSGASRDHVAGCNKGLVLLIGFGIWGVVATWWW</sequence>
<dbReference type="eggNOG" id="ENOG502S6X9">
    <property type="taxonomic scope" value="Eukaryota"/>
</dbReference>
<feature type="chain" id="PRO_5001568634" evidence="3">
    <location>
        <begin position="22"/>
        <end position="155"/>
    </location>
</feature>
<dbReference type="AlphaFoldDB" id="A0A059BTR2"/>
<protein>
    <submittedName>
        <fullName evidence="4">Uncharacterized protein</fullName>
    </submittedName>
</protein>
<reference evidence="4" key="1">
    <citation type="submission" date="2013-07" db="EMBL/GenBank/DDBJ databases">
        <title>The genome of Eucalyptus grandis.</title>
        <authorList>
            <person name="Schmutz J."/>
            <person name="Hayes R."/>
            <person name="Myburg A."/>
            <person name="Tuskan G."/>
            <person name="Grattapaglia D."/>
            <person name="Rokhsar D.S."/>
        </authorList>
    </citation>
    <scope>NUCLEOTIDE SEQUENCE</scope>
    <source>
        <tissue evidence="4">Leaf extractions</tissue>
    </source>
</reference>
<organism evidence="4">
    <name type="scientific">Eucalyptus grandis</name>
    <name type="common">Flooded gum</name>
    <dbReference type="NCBI Taxonomy" id="71139"/>
    <lineage>
        <taxon>Eukaryota</taxon>
        <taxon>Viridiplantae</taxon>
        <taxon>Streptophyta</taxon>
        <taxon>Embryophyta</taxon>
        <taxon>Tracheophyta</taxon>
        <taxon>Spermatophyta</taxon>
        <taxon>Magnoliopsida</taxon>
        <taxon>eudicotyledons</taxon>
        <taxon>Gunneridae</taxon>
        <taxon>Pentapetalae</taxon>
        <taxon>rosids</taxon>
        <taxon>malvids</taxon>
        <taxon>Myrtales</taxon>
        <taxon>Myrtaceae</taxon>
        <taxon>Myrtoideae</taxon>
        <taxon>Eucalypteae</taxon>
        <taxon>Eucalyptus</taxon>
    </lineage>
</organism>
<keyword evidence="2" id="KW-0812">Transmembrane</keyword>
<feature type="compositionally biased region" description="Pro residues" evidence="1">
    <location>
        <begin position="65"/>
        <end position="90"/>
    </location>
</feature>
<keyword evidence="3" id="KW-0732">Signal</keyword>
<dbReference type="InParanoid" id="A0A059BTR2"/>
<proteinExistence type="predicted"/>
<evidence type="ECO:0000256" key="3">
    <source>
        <dbReference type="SAM" id="SignalP"/>
    </source>
</evidence>
<evidence type="ECO:0000256" key="2">
    <source>
        <dbReference type="SAM" id="Phobius"/>
    </source>
</evidence>
<gene>
    <name evidence="4" type="ORF">EUGRSUZ_F02823</name>
</gene>
<feature type="signal peptide" evidence="3">
    <location>
        <begin position="1"/>
        <end position="21"/>
    </location>
</feature>